<comment type="caution">
    <text evidence="1">The sequence shown here is derived from an EMBL/GenBank/DDBJ whole genome shotgun (WGS) entry which is preliminary data.</text>
</comment>
<name>A0A8H5F3Q6_9AGAR</name>
<dbReference type="Proteomes" id="UP000567179">
    <property type="component" value="Unassembled WGS sequence"/>
</dbReference>
<protein>
    <submittedName>
        <fullName evidence="1">Uncharacterized protein</fullName>
    </submittedName>
</protein>
<dbReference type="EMBL" id="JAACJJ010000028">
    <property type="protein sequence ID" value="KAF5322574.1"/>
    <property type="molecule type" value="Genomic_DNA"/>
</dbReference>
<reference evidence="1 2" key="1">
    <citation type="journal article" date="2020" name="ISME J.">
        <title>Uncovering the hidden diversity of litter-decomposition mechanisms in mushroom-forming fungi.</title>
        <authorList>
            <person name="Floudas D."/>
            <person name="Bentzer J."/>
            <person name="Ahren D."/>
            <person name="Johansson T."/>
            <person name="Persson P."/>
            <person name="Tunlid A."/>
        </authorList>
    </citation>
    <scope>NUCLEOTIDE SEQUENCE [LARGE SCALE GENOMIC DNA]</scope>
    <source>
        <strain evidence="1 2">CBS 101986</strain>
    </source>
</reference>
<gene>
    <name evidence="1" type="ORF">D9619_001115</name>
</gene>
<evidence type="ECO:0000313" key="1">
    <source>
        <dbReference type="EMBL" id="KAF5322574.1"/>
    </source>
</evidence>
<organism evidence="1 2">
    <name type="scientific">Psilocybe cf. subviscida</name>
    <dbReference type="NCBI Taxonomy" id="2480587"/>
    <lineage>
        <taxon>Eukaryota</taxon>
        <taxon>Fungi</taxon>
        <taxon>Dikarya</taxon>
        <taxon>Basidiomycota</taxon>
        <taxon>Agaricomycotina</taxon>
        <taxon>Agaricomycetes</taxon>
        <taxon>Agaricomycetidae</taxon>
        <taxon>Agaricales</taxon>
        <taxon>Agaricineae</taxon>
        <taxon>Strophariaceae</taxon>
        <taxon>Psilocybe</taxon>
    </lineage>
</organism>
<proteinExistence type="predicted"/>
<dbReference type="AlphaFoldDB" id="A0A8H5F3Q6"/>
<evidence type="ECO:0000313" key="2">
    <source>
        <dbReference type="Proteomes" id="UP000567179"/>
    </source>
</evidence>
<sequence>MHKFISTLSSFFNPIASWLSSTFTRAKLQSTTPSSTQTFALQNHLPYKSPWTSDSAIIRLMPSAIKAHPHIYCLVADTSPLADVAEQWPFGAIHFVPPPSAASCLAREG</sequence>
<keyword evidence="2" id="KW-1185">Reference proteome</keyword>
<accession>A0A8H5F3Q6</accession>